<evidence type="ECO:0000256" key="2">
    <source>
        <dbReference type="ARBA" id="ARBA00022801"/>
    </source>
</evidence>
<dbReference type="Proteomes" id="UP001596504">
    <property type="component" value="Unassembled WGS sequence"/>
</dbReference>
<evidence type="ECO:0000256" key="3">
    <source>
        <dbReference type="SAM" id="MobiDB-lite"/>
    </source>
</evidence>
<evidence type="ECO:0000313" key="6">
    <source>
        <dbReference type="EMBL" id="MFC7340273.1"/>
    </source>
</evidence>
<sequence>MGKHRKSATSRNITRAAVAGAVVAAPFALALPANAASTSTWDAVAECESGGDWHINTGNGYYGGLQFSQSTWQAYGGSSYASNAAEASKEQQIAVAERVLDAQGPGAWPVCSKEAGLSSSGSVEHQDVSAGSSSSSESSGEESDSSSSQQDSDSSQQQEVRKAVQVEGTVTVQAGDTLSKIAQQHGADWRQVFEQNRNVIDDANVIFPGQQLVIK</sequence>
<dbReference type="PANTHER" id="PTHR34700">
    <property type="entry name" value="POTASSIUM BINDING PROTEIN KBP"/>
    <property type="match status" value="1"/>
</dbReference>
<dbReference type="PANTHER" id="PTHR34700:SF4">
    <property type="entry name" value="PHAGE-LIKE ELEMENT PBSX PROTEIN XKDP"/>
    <property type="match status" value="1"/>
</dbReference>
<dbReference type="SUPFAM" id="SSF53955">
    <property type="entry name" value="Lysozyme-like"/>
    <property type="match status" value="1"/>
</dbReference>
<dbReference type="InterPro" id="IPR018392">
    <property type="entry name" value="LysM"/>
</dbReference>
<keyword evidence="7" id="KW-1185">Reference proteome</keyword>
<comment type="similarity">
    <text evidence="1">Belongs to the transglycosylase family. Rpf subfamily.</text>
</comment>
<comment type="caution">
    <text evidence="6">The sequence shown here is derived from an EMBL/GenBank/DDBJ whole genome shotgun (WGS) entry which is preliminary data.</text>
</comment>
<dbReference type="InterPro" id="IPR052196">
    <property type="entry name" value="Bact_Kbp"/>
</dbReference>
<dbReference type="InterPro" id="IPR023346">
    <property type="entry name" value="Lysozyme-like_dom_sf"/>
</dbReference>
<organism evidence="6 7">
    <name type="scientific">Saccharopolyspora griseoalba</name>
    <dbReference type="NCBI Taxonomy" id="1431848"/>
    <lineage>
        <taxon>Bacteria</taxon>
        <taxon>Bacillati</taxon>
        <taxon>Actinomycetota</taxon>
        <taxon>Actinomycetes</taxon>
        <taxon>Pseudonocardiales</taxon>
        <taxon>Pseudonocardiaceae</taxon>
        <taxon>Saccharopolyspora</taxon>
    </lineage>
</organism>
<evidence type="ECO:0000313" key="7">
    <source>
        <dbReference type="Proteomes" id="UP001596504"/>
    </source>
</evidence>
<dbReference type="Gene3D" id="1.10.530.10">
    <property type="match status" value="1"/>
</dbReference>
<gene>
    <name evidence="6" type="ORF">ACFQRI_02530</name>
</gene>
<dbReference type="CDD" id="cd13925">
    <property type="entry name" value="RPF"/>
    <property type="match status" value="1"/>
</dbReference>
<dbReference type="PROSITE" id="PS51782">
    <property type="entry name" value="LYSM"/>
    <property type="match status" value="1"/>
</dbReference>
<feature type="domain" description="LysM" evidence="5">
    <location>
        <begin position="168"/>
        <end position="214"/>
    </location>
</feature>
<name>A0ABW2LG19_9PSEU</name>
<keyword evidence="4" id="KW-0732">Signal</keyword>
<dbReference type="RefSeq" id="WP_380663899.1">
    <property type="nucleotide sequence ID" value="NZ_JBHTCJ010000001.1"/>
</dbReference>
<dbReference type="Pfam" id="PF01476">
    <property type="entry name" value="LysM"/>
    <property type="match status" value="1"/>
</dbReference>
<dbReference type="EMBL" id="JBHTCJ010000001">
    <property type="protein sequence ID" value="MFC7340273.1"/>
    <property type="molecule type" value="Genomic_DNA"/>
</dbReference>
<feature type="region of interest" description="Disordered" evidence="3">
    <location>
        <begin position="111"/>
        <end position="163"/>
    </location>
</feature>
<feature type="compositionally biased region" description="Low complexity" evidence="3">
    <location>
        <begin position="145"/>
        <end position="158"/>
    </location>
</feature>
<proteinExistence type="inferred from homology"/>
<protein>
    <submittedName>
        <fullName evidence="6">Transglycosylase family protein</fullName>
    </submittedName>
</protein>
<dbReference type="Gene3D" id="3.10.350.10">
    <property type="entry name" value="LysM domain"/>
    <property type="match status" value="1"/>
</dbReference>
<dbReference type="SMART" id="SM00257">
    <property type="entry name" value="LysM"/>
    <property type="match status" value="1"/>
</dbReference>
<feature type="signal peptide" evidence="4">
    <location>
        <begin position="1"/>
        <end position="35"/>
    </location>
</feature>
<dbReference type="InterPro" id="IPR010618">
    <property type="entry name" value="RPF"/>
</dbReference>
<dbReference type="Pfam" id="PF06737">
    <property type="entry name" value="Transglycosylas"/>
    <property type="match status" value="1"/>
</dbReference>
<evidence type="ECO:0000256" key="4">
    <source>
        <dbReference type="SAM" id="SignalP"/>
    </source>
</evidence>
<feature type="chain" id="PRO_5045260695" evidence="4">
    <location>
        <begin position="36"/>
        <end position="215"/>
    </location>
</feature>
<evidence type="ECO:0000259" key="5">
    <source>
        <dbReference type="PROSITE" id="PS51782"/>
    </source>
</evidence>
<evidence type="ECO:0000256" key="1">
    <source>
        <dbReference type="ARBA" id="ARBA00010830"/>
    </source>
</evidence>
<reference evidence="7" key="1">
    <citation type="journal article" date="2019" name="Int. J. Syst. Evol. Microbiol.">
        <title>The Global Catalogue of Microorganisms (GCM) 10K type strain sequencing project: providing services to taxonomists for standard genome sequencing and annotation.</title>
        <authorList>
            <consortium name="The Broad Institute Genomics Platform"/>
            <consortium name="The Broad Institute Genome Sequencing Center for Infectious Disease"/>
            <person name="Wu L."/>
            <person name="Ma J."/>
        </authorList>
    </citation>
    <scope>NUCLEOTIDE SEQUENCE [LARGE SCALE GENOMIC DNA]</scope>
    <source>
        <strain evidence="7">WLHS5</strain>
    </source>
</reference>
<accession>A0ABW2LG19</accession>
<dbReference type="SUPFAM" id="SSF54106">
    <property type="entry name" value="LysM domain"/>
    <property type="match status" value="1"/>
</dbReference>
<keyword evidence="2" id="KW-0378">Hydrolase</keyword>
<dbReference type="InterPro" id="IPR036779">
    <property type="entry name" value="LysM_dom_sf"/>
</dbReference>
<dbReference type="CDD" id="cd00118">
    <property type="entry name" value="LysM"/>
    <property type="match status" value="1"/>
</dbReference>